<gene>
    <name evidence="2" type="ORF">FWK35_00035078</name>
</gene>
<accession>A0A6G0VMA4</accession>
<name>A0A6G0VMA4_APHCR</name>
<evidence type="ECO:0000259" key="1">
    <source>
        <dbReference type="Pfam" id="PF04937"/>
    </source>
</evidence>
<dbReference type="InterPro" id="IPR007021">
    <property type="entry name" value="DUF659"/>
</dbReference>
<sequence length="258" mass="28985">MSKVQSSVRKYVAEFGENFFASDGGILFCKVCEIKVNSAKRFTVTQHLKTDKHIRAVNRKIENKSKSQKTYVNECYEDTMNNIRNQVKGKKIWVSIDETTDATGRYIANVVIGTLEIDKPGKIFLLSCDVLEKANHSTNSNLFDKALFSLWPSGIQHDDVLLFVTDAAPYMKAPARVELFKKEAPDVPLPPSPISALQHLSAEDAISIGKVKKIMLEENILEADLVFIYSNYGILKTTIKSLEKQCLPLADSICYILF</sequence>
<proteinExistence type="predicted"/>
<organism evidence="2 3">
    <name type="scientific">Aphis craccivora</name>
    <name type="common">Cowpea aphid</name>
    <dbReference type="NCBI Taxonomy" id="307492"/>
    <lineage>
        <taxon>Eukaryota</taxon>
        <taxon>Metazoa</taxon>
        <taxon>Ecdysozoa</taxon>
        <taxon>Arthropoda</taxon>
        <taxon>Hexapoda</taxon>
        <taxon>Insecta</taxon>
        <taxon>Pterygota</taxon>
        <taxon>Neoptera</taxon>
        <taxon>Paraneoptera</taxon>
        <taxon>Hemiptera</taxon>
        <taxon>Sternorrhyncha</taxon>
        <taxon>Aphidomorpha</taxon>
        <taxon>Aphidoidea</taxon>
        <taxon>Aphididae</taxon>
        <taxon>Aphidini</taxon>
        <taxon>Aphis</taxon>
        <taxon>Aphis</taxon>
    </lineage>
</organism>
<keyword evidence="3" id="KW-1185">Reference proteome</keyword>
<protein>
    <submittedName>
        <fullName evidence="2">DUF659 domain-containing protein</fullName>
    </submittedName>
</protein>
<dbReference type="EMBL" id="VUJU01014624">
    <property type="protein sequence ID" value="KAF0701739.1"/>
    <property type="molecule type" value="Genomic_DNA"/>
</dbReference>
<dbReference type="OrthoDB" id="5978586at2759"/>
<dbReference type="Pfam" id="PF04937">
    <property type="entry name" value="DUF659"/>
    <property type="match status" value="1"/>
</dbReference>
<feature type="domain" description="DUF659" evidence="1">
    <location>
        <begin position="68"/>
        <end position="216"/>
    </location>
</feature>
<evidence type="ECO:0000313" key="2">
    <source>
        <dbReference type="EMBL" id="KAF0701739.1"/>
    </source>
</evidence>
<evidence type="ECO:0000313" key="3">
    <source>
        <dbReference type="Proteomes" id="UP000478052"/>
    </source>
</evidence>
<comment type="caution">
    <text evidence="2">The sequence shown here is derived from an EMBL/GenBank/DDBJ whole genome shotgun (WGS) entry which is preliminary data.</text>
</comment>
<reference evidence="2 3" key="1">
    <citation type="submission" date="2019-08" db="EMBL/GenBank/DDBJ databases">
        <title>Whole genome of Aphis craccivora.</title>
        <authorList>
            <person name="Voronova N.V."/>
            <person name="Shulinski R.S."/>
            <person name="Bandarenka Y.V."/>
            <person name="Zhorov D.G."/>
            <person name="Warner D."/>
        </authorList>
    </citation>
    <scope>NUCLEOTIDE SEQUENCE [LARGE SCALE GENOMIC DNA]</scope>
    <source>
        <strain evidence="2">180601</strain>
        <tissue evidence="2">Whole Body</tissue>
    </source>
</reference>
<dbReference type="Proteomes" id="UP000478052">
    <property type="component" value="Unassembled WGS sequence"/>
</dbReference>
<dbReference type="AlphaFoldDB" id="A0A6G0VMA4"/>